<dbReference type="EMBL" id="CM044707">
    <property type="protein sequence ID" value="KAI5653615.1"/>
    <property type="molecule type" value="Genomic_DNA"/>
</dbReference>
<accession>A0ACC0A048</accession>
<keyword evidence="2" id="KW-1185">Reference proteome</keyword>
<gene>
    <name evidence="1" type="ORF">M9H77_30802</name>
</gene>
<evidence type="ECO:0000313" key="2">
    <source>
        <dbReference type="Proteomes" id="UP001060085"/>
    </source>
</evidence>
<protein>
    <submittedName>
        <fullName evidence="1">Uncharacterized protein</fullName>
    </submittedName>
</protein>
<proteinExistence type="predicted"/>
<reference evidence="2" key="1">
    <citation type="journal article" date="2023" name="Nat. Plants">
        <title>Single-cell RNA sequencing provides a high-resolution roadmap for understanding the multicellular compartmentation of specialized metabolism.</title>
        <authorList>
            <person name="Sun S."/>
            <person name="Shen X."/>
            <person name="Li Y."/>
            <person name="Li Y."/>
            <person name="Wang S."/>
            <person name="Li R."/>
            <person name="Zhang H."/>
            <person name="Shen G."/>
            <person name="Guo B."/>
            <person name="Wei J."/>
            <person name="Xu J."/>
            <person name="St-Pierre B."/>
            <person name="Chen S."/>
            <person name="Sun C."/>
        </authorList>
    </citation>
    <scope>NUCLEOTIDE SEQUENCE [LARGE SCALE GENOMIC DNA]</scope>
</reference>
<name>A0ACC0A048_CATRO</name>
<dbReference type="Proteomes" id="UP001060085">
    <property type="component" value="Linkage Group LG07"/>
</dbReference>
<sequence>MGTNFRIDSPWEQTEPKRRAYLRFLLRLGRPLKTTIPSVKHGKKLSLVLVLYQSAQDELSNLGESYSNSLNPSLKVGEVPTFDSRGRPMPLLELSSYYTSPPMH</sequence>
<organism evidence="1 2">
    <name type="scientific">Catharanthus roseus</name>
    <name type="common">Madagascar periwinkle</name>
    <name type="synonym">Vinca rosea</name>
    <dbReference type="NCBI Taxonomy" id="4058"/>
    <lineage>
        <taxon>Eukaryota</taxon>
        <taxon>Viridiplantae</taxon>
        <taxon>Streptophyta</taxon>
        <taxon>Embryophyta</taxon>
        <taxon>Tracheophyta</taxon>
        <taxon>Spermatophyta</taxon>
        <taxon>Magnoliopsida</taxon>
        <taxon>eudicotyledons</taxon>
        <taxon>Gunneridae</taxon>
        <taxon>Pentapetalae</taxon>
        <taxon>asterids</taxon>
        <taxon>lamiids</taxon>
        <taxon>Gentianales</taxon>
        <taxon>Apocynaceae</taxon>
        <taxon>Rauvolfioideae</taxon>
        <taxon>Vinceae</taxon>
        <taxon>Catharanthinae</taxon>
        <taxon>Catharanthus</taxon>
    </lineage>
</organism>
<evidence type="ECO:0000313" key="1">
    <source>
        <dbReference type="EMBL" id="KAI5653615.1"/>
    </source>
</evidence>
<comment type="caution">
    <text evidence="1">The sequence shown here is derived from an EMBL/GenBank/DDBJ whole genome shotgun (WGS) entry which is preliminary data.</text>
</comment>